<protein>
    <submittedName>
        <fullName evidence="1">Uncharacterized protein</fullName>
    </submittedName>
</protein>
<reference evidence="1" key="1">
    <citation type="submission" date="2022-02" db="EMBL/GenBank/DDBJ databases">
        <authorList>
            <person name="Henning P.M."/>
            <person name="McCubbin A.G."/>
            <person name="Shore J.S."/>
        </authorList>
    </citation>
    <scope>NUCLEOTIDE SEQUENCE</scope>
    <source>
        <strain evidence="1">F60SS</strain>
        <tissue evidence="1">Leaves</tissue>
    </source>
</reference>
<proteinExistence type="predicted"/>
<comment type="caution">
    <text evidence="1">The sequence shown here is derived from an EMBL/GenBank/DDBJ whole genome shotgun (WGS) entry which is preliminary data.</text>
</comment>
<dbReference type="OrthoDB" id="1655903at2759"/>
<dbReference type="InterPro" id="IPR021899">
    <property type="entry name" value="DUF3511"/>
</dbReference>
<sequence length="182" mass="20297">MVNFRSKSCRDGKMQTQGYHEFKAAAAAAPPTSMQDLRSYTVAGGSTLPDQLGKEVKMKGGDRSYNLGSISNKGWSFADPELQRKTRVAGYKAYAVEGKMKGSLRKSFRWVKDTCNQMVHGWRITWKQHQNGHVESDHEGNYIPDESGTKHSGGEFGHPLGGCLNVFIKPLKILRTSAWLFN</sequence>
<reference evidence="1" key="2">
    <citation type="journal article" date="2023" name="Plants (Basel)">
        <title>Annotation of the Turnera subulata (Passifloraceae) Draft Genome Reveals the S-Locus Evolved after the Divergence of Turneroideae from Passifloroideae in a Stepwise Manner.</title>
        <authorList>
            <person name="Henning P.M."/>
            <person name="Roalson E.H."/>
            <person name="Mir W."/>
            <person name="McCubbin A.G."/>
            <person name="Shore J.S."/>
        </authorList>
    </citation>
    <scope>NUCLEOTIDE SEQUENCE</scope>
    <source>
        <strain evidence="1">F60SS</strain>
    </source>
</reference>
<name>A0A9Q0JIF6_9ROSI</name>
<evidence type="ECO:0000313" key="2">
    <source>
        <dbReference type="Proteomes" id="UP001141552"/>
    </source>
</evidence>
<organism evidence="1 2">
    <name type="scientific">Turnera subulata</name>
    <dbReference type="NCBI Taxonomy" id="218843"/>
    <lineage>
        <taxon>Eukaryota</taxon>
        <taxon>Viridiplantae</taxon>
        <taxon>Streptophyta</taxon>
        <taxon>Embryophyta</taxon>
        <taxon>Tracheophyta</taxon>
        <taxon>Spermatophyta</taxon>
        <taxon>Magnoliopsida</taxon>
        <taxon>eudicotyledons</taxon>
        <taxon>Gunneridae</taxon>
        <taxon>Pentapetalae</taxon>
        <taxon>rosids</taxon>
        <taxon>fabids</taxon>
        <taxon>Malpighiales</taxon>
        <taxon>Passifloraceae</taxon>
        <taxon>Turnera</taxon>
    </lineage>
</organism>
<dbReference type="PANTHER" id="PTHR33193:SF43">
    <property type="entry name" value="TRANSMEMBRANE PROTEIN DDB_G0273707_DDB_G0273361-LIKE"/>
    <property type="match status" value="1"/>
</dbReference>
<dbReference type="Pfam" id="PF12023">
    <property type="entry name" value="DUF3511"/>
    <property type="match status" value="1"/>
</dbReference>
<dbReference type="PANTHER" id="PTHR33193">
    <property type="entry name" value="DOMAIN PROTEIN, PUTATIVE (DUF3511)-RELATED"/>
    <property type="match status" value="1"/>
</dbReference>
<keyword evidence="2" id="KW-1185">Reference proteome</keyword>
<dbReference type="EMBL" id="JAKUCV010002388">
    <property type="protein sequence ID" value="KAJ4842819.1"/>
    <property type="molecule type" value="Genomic_DNA"/>
</dbReference>
<accession>A0A9Q0JIF6</accession>
<evidence type="ECO:0000313" key="1">
    <source>
        <dbReference type="EMBL" id="KAJ4842819.1"/>
    </source>
</evidence>
<dbReference type="Proteomes" id="UP001141552">
    <property type="component" value="Unassembled WGS sequence"/>
</dbReference>
<dbReference type="AlphaFoldDB" id="A0A9Q0JIF6"/>
<gene>
    <name evidence="1" type="ORF">Tsubulata_046643</name>
</gene>